<dbReference type="InterPro" id="IPR001867">
    <property type="entry name" value="OmpR/PhoB-type_DNA-bd"/>
</dbReference>
<protein>
    <submittedName>
        <fullName evidence="10">DNA-binding response regulator, OmpR family, contains REC and winged-helix (WHTH) domain</fullName>
    </submittedName>
</protein>
<evidence type="ECO:0000256" key="4">
    <source>
        <dbReference type="ARBA" id="ARBA00023125"/>
    </source>
</evidence>
<dbReference type="GO" id="GO:0032993">
    <property type="term" value="C:protein-DNA complex"/>
    <property type="evidence" value="ECO:0007669"/>
    <property type="project" value="TreeGrafter"/>
</dbReference>
<keyword evidence="5" id="KW-0804">Transcription</keyword>
<evidence type="ECO:0000256" key="2">
    <source>
        <dbReference type="ARBA" id="ARBA00023012"/>
    </source>
</evidence>
<evidence type="ECO:0000256" key="1">
    <source>
        <dbReference type="ARBA" id="ARBA00022553"/>
    </source>
</evidence>
<dbReference type="AlphaFoldDB" id="A0A1I5RXR0"/>
<keyword evidence="3" id="KW-0805">Transcription regulation</keyword>
<name>A0A1I5RXR0_9RHOB</name>
<evidence type="ECO:0000313" key="10">
    <source>
        <dbReference type="EMBL" id="SFP63207.1"/>
    </source>
</evidence>
<organism evidence="10 11">
    <name type="scientific">Tranquillimonas alkanivorans</name>
    <dbReference type="NCBI Taxonomy" id="441119"/>
    <lineage>
        <taxon>Bacteria</taxon>
        <taxon>Pseudomonadati</taxon>
        <taxon>Pseudomonadota</taxon>
        <taxon>Alphaproteobacteria</taxon>
        <taxon>Rhodobacterales</taxon>
        <taxon>Roseobacteraceae</taxon>
        <taxon>Tranquillimonas</taxon>
    </lineage>
</organism>
<dbReference type="InterPro" id="IPR016032">
    <property type="entry name" value="Sig_transdc_resp-reg_C-effctor"/>
</dbReference>
<dbReference type="EMBL" id="FOXA01000009">
    <property type="protein sequence ID" value="SFP63207.1"/>
    <property type="molecule type" value="Genomic_DNA"/>
</dbReference>
<dbReference type="Pfam" id="PF00072">
    <property type="entry name" value="Response_reg"/>
    <property type="match status" value="1"/>
</dbReference>
<keyword evidence="1 6" id="KW-0597">Phosphoprotein</keyword>
<reference evidence="10 11" key="1">
    <citation type="submission" date="2016-10" db="EMBL/GenBank/DDBJ databases">
        <authorList>
            <person name="de Groot N.N."/>
        </authorList>
    </citation>
    <scope>NUCLEOTIDE SEQUENCE [LARGE SCALE GENOMIC DNA]</scope>
    <source>
        <strain evidence="10 11">DSM 19547</strain>
    </source>
</reference>
<sequence>MDRPQVVILEDDADVAALLATTLERDELVVHRACDCAGFEVMRTQLSPELFIIDVGLPDGDGIAMARRTRLESDAGIIILTGRSGELDTVLGLESGADDYVAKPFRMREFRARVKSVLRRVQQRRGVQARHEHLLPFGDWTLDRGRRRLTGRDDAEIELTRSEFEVLSVLLESRRQVLTRDQIVERVRGEGWAVNDRLIDGIVSRIRKKLGVSDATDPIRTVRGVGYVIDTA</sequence>
<feature type="DNA-binding region" description="OmpR/PhoB-type" evidence="7">
    <location>
        <begin position="132"/>
        <end position="231"/>
    </location>
</feature>
<accession>A0A1I5RXR0</accession>
<evidence type="ECO:0000256" key="3">
    <source>
        <dbReference type="ARBA" id="ARBA00023015"/>
    </source>
</evidence>
<dbReference type="SMART" id="SM00862">
    <property type="entry name" value="Trans_reg_C"/>
    <property type="match status" value="1"/>
</dbReference>
<dbReference type="InterPro" id="IPR039420">
    <property type="entry name" value="WalR-like"/>
</dbReference>
<dbReference type="PROSITE" id="PS51755">
    <property type="entry name" value="OMPR_PHOB"/>
    <property type="match status" value="1"/>
</dbReference>
<feature type="domain" description="OmpR/PhoB-type" evidence="9">
    <location>
        <begin position="132"/>
        <end position="231"/>
    </location>
</feature>
<keyword evidence="4 7" id="KW-0238">DNA-binding</keyword>
<evidence type="ECO:0000259" key="8">
    <source>
        <dbReference type="PROSITE" id="PS50110"/>
    </source>
</evidence>
<feature type="domain" description="Response regulatory" evidence="8">
    <location>
        <begin position="5"/>
        <end position="118"/>
    </location>
</feature>
<dbReference type="RefSeq" id="WP_093422419.1">
    <property type="nucleotide sequence ID" value="NZ_FOXA01000009.1"/>
</dbReference>
<dbReference type="PROSITE" id="PS50110">
    <property type="entry name" value="RESPONSE_REGULATORY"/>
    <property type="match status" value="1"/>
</dbReference>
<dbReference type="GO" id="GO:0000976">
    <property type="term" value="F:transcription cis-regulatory region binding"/>
    <property type="evidence" value="ECO:0007669"/>
    <property type="project" value="TreeGrafter"/>
</dbReference>
<dbReference type="InterPro" id="IPR011006">
    <property type="entry name" value="CheY-like_superfamily"/>
</dbReference>
<dbReference type="InterPro" id="IPR001789">
    <property type="entry name" value="Sig_transdc_resp-reg_receiver"/>
</dbReference>
<dbReference type="InterPro" id="IPR036388">
    <property type="entry name" value="WH-like_DNA-bd_sf"/>
</dbReference>
<evidence type="ECO:0000313" key="11">
    <source>
        <dbReference type="Proteomes" id="UP000199356"/>
    </source>
</evidence>
<keyword evidence="2" id="KW-0902">Two-component regulatory system</keyword>
<evidence type="ECO:0000259" key="9">
    <source>
        <dbReference type="PROSITE" id="PS51755"/>
    </source>
</evidence>
<feature type="modified residue" description="4-aspartylphosphate" evidence="6">
    <location>
        <position position="54"/>
    </location>
</feature>
<dbReference type="GO" id="GO:0006355">
    <property type="term" value="P:regulation of DNA-templated transcription"/>
    <property type="evidence" value="ECO:0007669"/>
    <property type="project" value="InterPro"/>
</dbReference>
<dbReference type="Gene3D" id="6.10.250.690">
    <property type="match status" value="1"/>
</dbReference>
<dbReference type="GO" id="GO:0005829">
    <property type="term" value="C:cytosol"/>
    <property type="evidence" value="ECO:0007669"/>
    <property type="project" value="TreeGrafter"/>
</dbReference>
<dbReference type="PANTHER" id="PTHR48111:SF1">
    <property type="entry name" value="TWO-COMPONENT RESPONSE REGULATOR ORR33"/>
    <property type="match status" value="1"/>
</dbReference>
<keyword evidence="11" id="KW-1185">Reference proteome</keyword>
<dbReference type="SMART" id="SM00448">
    <property type="entry name" value="REC"/>
    <property type="match status" value="1"/>
</dbReference>
<dbReference type="CDD" id="cd00383">
    <property type="entry name" value="trans_reg_C"/>
    <property type="match status" value="1"/>
</dbReference>
<dbReference type="OrthoDB" id="9802426at2"/>
<dbReference type="PANTHER" id="PTHR48111">
    <property type="entry name" value="REGULATOR OF RPOS"/>
    <property type="match status" value="1"/>
</dbReference>
<dbReference type="SUPFAM" id="SSF46894">
    <property type="entry name" value="C-terminal effector domain of the bipartite response regulators"/>
    <property type="match status" value="1"/>
</dbReference>
<evidence type="ECO:0000256" key="5">
    <source>
        <dbReference type="ARBA" id="ARBA00023163"/>
    </source>
</evidence>
<dbReference type="SUPFAM" id="SSF52172">
    <property type="entry name" value="CheY-like"/>
    <property type="match status" value="1"/>
</dbReference>
<gene>
    <name evidence="10" type="ORF">SAMN04488047_109141</name>
</gene>
<dbReference type="GO" id="GO:0000156">
    <property type="term" value="F:phosphorelay response regulator activity"/>
    <property type="evidence" value="ECO:0007669"/>
    <property type="project" value="TreeGrafter"/>
</dbReference>
<dbReference type="Pfam" id="PF00486">
    <property type="entry name" value="Trans_reg_C"/>
    <property type="match status" value="1"/>
</dbReference>
<dbReference type="Gene3D" id="1.10.10.10">
    <property type="entry name" value="Winged helix-like DNA-binding domain superfamily/Winged helix DNA-binding domain"/>
    <property type="match status" value="1"/>
</dbReference>
<evidence type="ECO:0000256" key="6">
    <source>
        <dbReference type="PROSITE-ProRule" id="PRU00169"/>
    </source>
</evidence>
<evidence type="ECO:0000256" key="7">
    <source>
        <dbReference type="PROSITE-ProRule" id="PRU01091"/>
    </source>
</evidence>
<dbReference type="Proteomes" id="UP000199356">
    <property type="component" value="Unassembled WGS sequence"/>
</dbReference>
<dbReference type="Gene3D" id="3.40.50.2300">
    <property type="match status" value="1"/>
</dbReference>
<proteinExistence type="predicted"/>
<dbReference type="STRING" id="441119.SAMN04488047_109141"/>